<dbReference type="RefSeq" id="WP_158205416.1">
    <property type="nucleotide sequence ID" value="NZ_WSZK01000026.1"/>
</dbReference>
<sequence>MEAELGGLADADAEEAAAIVAAVRAHLRAQAAAAAAASDDGEATWDGERWAYAGRLEATGRRGRRRRVPSSAPRDAWAASGRSDRF</sequence>
<evidence type="ECO:0000256" key="1">
    <source>
        <dbReference type="SAM" id="MobiDB-lite"/>
    </source>
</evidence>
<protein>
    <submittedName>
        <fullName evidence="2">Acc operon protein</fullName>
    </submittedName>
</protein>
<evidence type="ECO:0000313" key="2">
    <source>
        <dbReference type="EMBL" id="MWG35745.1"/>
    </source>
</evidence>
<dbReference type="InterPro" id="IPR058335">
    <property type="entry name" value="PccX"/>
</dbReference>
<dbReference type="EMBL" id="WSZK01000026">
    <property type="protein sequence ID" value="MWG35745.1"/>
    <property type="molecule type" value="Genomic_DNA"/>
</dbReference>
<dbReference type="Pfam" id="PF26062">
    <property type="entry name" value="DUF8022"/>
    <property type="match status" value="1"/>
</dbReference>
<keyword evidence="3" id="KW-1185">Reference proteome</keyword>
<accession>A0A6B0GUD7</accession>
<feature type="region of interest" description="Disordered" evidence="1">
    <location>
        <begin position="61"/>
        <end position="86"/>
    </location>
</feature>
<dbReference type="Proteomes" id="UP000451471">
    <property type="component" value="Unassembled WGS sequence"/>
</dbReference>
<name>A0A6B0GUD7_9EURY</name>
<reference evidence="2 3" key="1">
    <citation type="submission" date="2019-12" db="EMBL/GenBank/DDBJ databases">
        <title>Halocatena pleomorpha gen. nov. sp. nov., an extremely halophilic archaeon of family Halobacteriaceae isolated from saltpan soil.</title>
        <authorList>
            <person name="Pal Y."/>
            <person name="Verma A."/>
            <person name="Krishnamurthi S."/>
            <person name="Kumar P."/>
        </authorList>
    </citation>
    <scope>NUCLEOTIDE SEQUENCE [LARGE SCALE GENOMIC DNA]</scope>
    <source>
        <strain evidence="2 3">JCM 16495</strain>
    </source>
</reference>
<proteinExistence type="predicted"/>
<gene>
    <name evidence="2" type="ORF">GQS65_14840</name>
</gene>
<comment type="caution">
    <text evidence="2">The sequence shown here is derived from an EMBL/GenBank/DDBJ whole genome shotgun (WGS) entry which is preliminary data.</text>
</comment>
<organism evidence="2 3">
    <name type="scientific">Halomarina oriensis</name>
    <dbReference type="NCBI Taxonomy" id="671145"/>
    <lineage>
        <taxon>Archaea</taxon>
        <taxon>Methanobacteriati</taxon>
        <taxon>Methanobacteriota</taxon>
        <taxon>Stenosarchaea group</taxon>
        <taxon>Halobacteria</taxon>
        <taxon>Halobacteriales</taxon>
        <taxon>Natronomonadaceae</taxon>
        <taxon>Halomarina</taxon>
    </lineage>
</organism>
<dbReference type="AlphaFoldDB" id="A0A6B0GUD7"/>
<evidence type="ECO:0000313" key="3">
    <source>
        <dbReference type="Proteomes" id="UP000451471"/>
    </source>
</evidence>